<dbReference type="OrthoDB" id="9762913at2"/>
<sequence>MTKEYQLYMNGEWTSSSETVDVYDKYSKDVHATISKAGEEEVERAITSAYEAFHNTDFPPYERYKVLHRVSELLQEKKEELAQIITAEAGKPIKQARTEIDRATQTFELSAEEAKRITGEGVPVEAAPGSENRLAFTIRVPVGVVGAISPFNFPVNLVAHKIAPAIAAGNSVVLKPASRTPVSSLKLAELFHEAGLPKGFLNVVVGSGSVVGNQMMQDERVNLYTFTGSAEVGLKLKQNTGLNKLVLELGNNSPVIIDKYADVKKAAETTAQKAFAYAGQVCISVQRMYVHEEVMNEFKEHFIEATKSLVVGNPYDDKTDVGPMISEEEAKRAEEWISEAKEAGATIVHGGTRNGAQFEPTILTDVDQSMKVVCEEIFAPVVTMMTFNDLDRVIDEVNQSNYGLQGGIFTKDLNRAYKAARKVEVGGFMINDASQYRVDLMPYGGVKNSGWGKEGPKYSIEEMTEERLVVMNLE</sequence>
<dbReference type="InterPro" id="IPR016163">
    <property type="entry name" value="Ald_DH_C"/>
</dbReference>
<evidence type="ECO:0000256" key="2">
    <source>
        <dbReference type="ARBA" id="ARBA00023002"/>
    </source>
</evidence>
<dbReference type="EC" id="1.2.1.97" evidence="5"/>
<dbReference type="FunFam" id="3.40.309.10:FF:000009">
    <property type="entry name" value="Aldehyde dehydrogenase A"/>
    <property type="match status" value="1"/>
</dbReference>
<evidence type="ECO:0000259" key="7">
    <source>
        <dbReference type="Pfam" id="PF00171"/>
    </source>
</evidence>
<dbReference type="PANTHER" id="PTHR42991">
    <property type="entry name" value="ALDEHYDE DEHYDROGENASE"/>
    <property type="match status" value="1"/>
</dbReference>
<dbReference type="eggNOG" id="COG1012">
    <property type="taxonomic scope" value="Bacteria"/>
</dbReference>
<keyword evidence="2" id="KW-0560">Oxidoreductase</keyword>
<dbReference type="GO" id="GO:0008911">
    <property type="term" value="F:lactaldehyde dehydrogenase (NAD+) activity"/>
    <property type="evidence" value="ECO:0007669"/>
    <property type="project" value="TreeGrafter"/>
</dbReference>
<evidence type="ECO:0000313" key="9">
    <source>
        <dbReference type="Proteomes" id="UP000030528"/>
    </source>
</evidence>
<evidence type="ECO:0000256" key="6">
    <source>
        <dbReference type="ARBA" id="ARBA00067277"/>
    </source>
</evidence>
<protein>
    <recommendedName>
        <fullName evidence="6">3-sulfolactaldehyde dehydrogenase</fullName>
        <ecNumber evidence="5">1.2.1.97</ecNumber>
    </recommendedName>
</protein>
<comment type="function">
    <text evidence="4">Part of the sulfo-TAL (or sulfo-SFT) pathway, a D-sulfoquinovose degradation pathway that produces sulfolactate (SL). Catalyzes the oxidation of 3-sulfolactaldehyde (SLA) to sulfolactate (SL).</text>
</comment>
<dbReference type="InterPro" id="IPR016161">
    <property type="entry name" value="Ald_DH/histidinol_DH"/>
</dbReference>
<accession>A0A0A5GBZ0</accession>
<evidence type="ECO:0000256" key="3">
    <source>
        <dbReference type="ARBA" id="ARBA00050326"/>
    </source>
</evidence>
<dbReference type="Gene3D" id="3.40.605.10">
    <property type="entry name" value="Aldehyde Dehydrogenase, Chain A, domain 1"/>
    <property type="match status" value="1"/>
</dbReference>
<dbReference type="CDD" id="cd07149">
    <property type="entry name" value="ALDH_y4uC"/>
    <property type="match status" value="1"/>
</dbReference>
<dbReference type="PANTHER" id="PTHR42991:SF1">
    <property type="entry name" value="ALDEHYDE DEHYDROGENASE"/>
    <property type="match status" value="1"/>
</dbReference>
<comment type="catalytic activity">
    <reaction evidence="3">
        <text>(2S)-3-sulfolactaldehyde + NAD(+) + H2O = (2S)-3-sulfolactate + NADH + 2 H(+)</text>
        <dbReference type="Rhea" id="RHEA:47932"/>
        <dbReference type="ChEBI" id="CHEBI:15377"/>
        <dbReference type="ChEBI" id="CHEBI:15378"/>
        <dbReference type="ChEBI" id="CHEBI:57540"/>
        <dbReference type="ChEBI" id="CHEBI:57945"/>
        <dbReference type="ChEBI" id="CHEBI:61289"/>
        <dbReference type="ChEBI" id="CHEBI:90109"/>
        <dbReference type="EC" id="1.2.1.97"/>
    </reaction>
    <physiologicalReaction direction="left-to-right" evidence="3">
        <dbReference type="Rhea" id="RHEA:47933"/>
    </physiologicalReaction>
</comment>
<dbReference type="InterPro" id="IPR051020">
    <property type="entry name" value="ALDH-related_metabolic_enz"/>
</dbReference>
<evidence type="ECO:0000256" key="1">
    <source>
        <dbReference type="ARBA" id="ARBA00009986"/>
    </source>
</evidence>
<name>A0A0A5GBZ0_9BACI</name>
<evidence type="ECO:0000256" key="4">
    <source>
        <dbReference type="ARBA" id="ARBA00054572"/>
    </source>
</evidence>
<evidence type="ECO:0000256" key="5">
    <source>
        <dbReference type="ARBA" id="ARBA00066984"/>
    </source>
</evidence>
<evidence type="ECO:0000313" key="8">
    <source>
        <dbReference type="EMBL" id="KGX90706.1"/>
    </source>
</evidence>
<gene>
    <name evidence="8" type="ORF">N781_06465</name>
</gene>
<feature type="domain" description="Aldehyde dehydrogenase" evidence="7">
    <location>
        <begin position="13"/>
        <end position="467"/>
    </location>
</feature>
<dbReference type="Proteomes" id="UP000030528">
    <property type="component" value="Unassembled WGS sequence"/>
</dbReference>
<dbReference type="Gene3D" id="3.40.309.10">
    <property type="entry name" value="Aldehyde Dehydrogenase, Chain A, domain 2"/>
    <property type="match status" value="1"/>
</dbReference>
<dbReference type="SUPFAM" id="SSF53720">
    <property type="entry name" value="ALDH-like"/>
    <property type="match status" value="1"/>
</dbReference>
<keyword evidence="9" id="KW-1185">Reference proteome</keyword>
<comment type="similarity">
    <text evidence="1">Belongs to the aldehyde dehydrogenase family.</text>
</comment>
<dbReference type="FunFam" id="3.40.605.10:FF:000007">
    <property type="entry name" value="NAD/NADP-dependent betaine aldehyde dehydrogenase"/>
    <property type="match status" value="1"/>
</dbReference>
<dbReference type="EMBL" id="AVPE01000013">
    <property type="protein sequence ID" value="KGX90706.1"/>
    <property type="molecule type" value="Genomic_DNA"/>
</dbReference>
<reference evidence="8 9" key="1">
    <citation type="submission" date="2013-08" db="EMBL/GenBank/DDBJ databases">
        <authorList>
            <person name="Huang J."/>
            <person name="Wang G."/>
        </authorList>
    </citation>
    <scope>NUCLEOTIDE SEQUENCE [LARGE SCALE GENOMIC DNA]</scope>
    <source>
        <strain evidence="8 9">JSM 076056</strain>
    </source>
</reference>
<dbReference type="Pfam" id="PF00171">
    <property type="entry name" value="Aldedh"/>
    <property type="match status" value="1"/>
</dbReference>
<dbReference type="InterPro" id="IPR015590">
    <property type="entry name" value="Aldehyde_DH_dom"/>
</dbReference>
<dbReference type="RefSeq" id="WP_026801159.1">
    <property type="nucleotide sequence ID" value="NZ_AULI01000013.1"/>
</dbReference>
<dbReference type="InterPro" id="IPR016162">
    <property type="entry name" value="Ald_DH_N"/>
</dbReference>
<dbReference type="STRING" id="1385510.GCA_000425205_02881"/>
<proteinExistence type="inferred from homology"/>
<comment type="caution">
    <text evidence="8">The sequence shown here is derived from an EMBL/GenBank/DDBJ whole genome shotgun (WGS) entry which is preliminary data.</text>
</comment>
<dbReference type="AlphaFoldDB" id="A0A0A5GBZ0"/>
<organism evidence="8 9">
    <name type="scientific">Pontibacillus halophilus JSM 076056 = DSM 19796</name>
    <dbReference type="NCBI Taxonomy" id="1385510"/>
    <lineage>
        <taxon>Bacteria</taxon>
        <taxon>Bacillati</taxon>
        <taxon>Bacillota</taxon>
        <taxon>Bacilli</taxon>
        <taxon>Bacillales</taxon>
        <taxon>Bacillaceae</taxon>
        <taxon>Pontibacillus</taxon>
    </lineage>
</organism>